<protein>
    <submittedName>
        <fullName evidence="2">Uncharacterized protein</fullName>
    </submittedName>
</protein>
<dbReference type="Proteomes" id="UP000663853">
    <property type="component" value="Unassembled WGS sequence"/>
</dbReference>
<organism evidence="2 3">
    <name type="scientific">Rhizoctonia solani</name>
    <dbReference type="NCBI Taxonomy" id="456999"/>
    <lineage>
        <taxon>Eukaryota</taxon>
        <taxon>Fungi</taxon>
        <taxon>Dikarya</taxon>
        <taxon>Basidiomycota</taxon>
        <taxon>Agaricomycotina</taxon>
        <taxon>Agaricomycetes</taxon>
        <taxon>Cantharellales</taxon>
        <taxon>Ceratobasidiaceae</taxon>
        <taxon>Rhizoctonia</taxon>
    </lineage>
</organism>
<dbReference type="AlphaFoldDB" id="A0A8H3B9A5"/>
<dbReference type="EMBL" id="CAJMXA010001090">
    <property type="protein sequence ID" value="CAE6450912.1"/>
    <property type="molecule type" value="Genomic_DNA"/>
</dbReference>
<proteinExistence type="predicted"/>
<name>A0A8H3B9A5_9AGAM</name>
<comment type="caution">
    <text evidence="2">The sequence shown here is derived from an EMBL/GenBank/DDBJ whole genome shotgun (WGS) entry which is preliminary data.</text>
</comment>
<feature type="region of interest" description="Disordered" evidence="1">
    <location>
        <begin position="1"/>
        <end position="22"/>
    </location>
</feature>
<evidence type="ECO:0000256" key="1">
    <source>
        <dbReference type="SAM" id="MobiDB-lite"/>
    </source>
</evidence>
<gene>
    <name evidence="2" type="ORF">RDB_LOCUS49635</name>
</gene>
<sequence length="401" mass="43820">MVSFKPCPTKLQPTHMNAQPTRPIVSSHAPQAVSLLTLPDELIQKIAAHIVFVPGIYLGSAFISAKPRWATIAGLASASHDARAVALRAWFSVLILKDEEDWEVASKFSVIPLFVRELYVHATALGPTTATDALLTFPALRAAHINAHNDVTFDSYEGYKYYTLLPIVPRGLKRLALIHAHAPDGERLEALAQSASELEELRLGRCTLFDCATQGCSYWPAFPHDHDAYFSDEGAVEYATSIAQDLAPITSLRVVHLGVYLTPHAALATHQHQHSHIPVLSPSVTAAIPNVDYLIHPPPPHHLHLLQHPHHRAPLHSPTLWSTPCEACLTQFGPATQIAEHAASSALGNLVPGLEEISWAGYFERSGQGVSAWRRSVGSKGKSDWVHDGLGLDRVHFDGRN</sequence>
<reference evidence="2" key="1">
    <citation type="submission" date="2021-01" db="EMBL/GenBank/DDBJ databases">
        <authorList>
            <person name="Kaushik A."/>
        </authorList>
    </citation>
    <scope>NUCLEOTIDE SEQUENCE</scope>
    <source>
        <strain evidence="2">AG6-10EEA</strain>
    </source>
</reference>
<evidence type="ECO:0000313" key="3">
    <source>
        <dbReference type="Proteomes" id="UP000663853"/>
    </source>
</evidence>
<accession>A0A8H3B9A5</accession>
<evidence type="ECO:0000313" key="2">
    <source>
        <dbReference type="EMBL" id="CAE6450912.1"/>
    </source>
</evidence>
<feature type="compositionally biased region" description="Polar residues" evidence="1">
    <location>
        <begin position="11"/>
        <end position="20"/>
    </location>
</feature>